<dbReference type="Proteomes" id="UP001500782">
    <property type="component" value="Unassembled WGS sequence"/>
</dbReference>
<proteinExistence type="predicted"/>
<protein>
    <submittedName>
        <fullName evidence="1">Uncharacterized protein</fullName>
    </submittedName>
</protein>
<accession>A0ABP3FJD6</accession>
<comment type="caution">
    <text evidence="1">The sequence shown here is derived from an EMBL/GenBank/DDBJ whole genome shotgun (WGS) entry which is preliminary data.</text>
</comment>
<name>A0ABP3FJD6_9BACI</name>
<evidence type="ECO:0000313" key="2">
    <source>
        <dbReference type="Proteomes" id="UP001500782"/>
    </source>
</evidence>
<dbReference type="RefSeq" id="WP_343796481.1">
    <property type="nucleotide sequence ID" value="NZ_BAAADJ010000006.1"/>
</dbReference>
<reference evidence="2" key="1">
    <citation type="journal article" date="2019" name="Int. J. Syst. Evol. Microbiol.">
        <title>The Global Catalogue of Microorganisms (GCM) 10K type strain sequencing project: providing services to taxonomists for standard genome sequencing and annotation.</title>
        <authorList>
            <consortium name="The Broad Institute Genomics Platform"/>
            <consortium name="The Broad Institute Genome Sequencing Center for Infectious Disease"/>
            <person name="Wu L."/>
            <person name="Ma J."/>
        </authorList>
    </citation>
    <scope>NUCLEOTIDE SEQUENCE [LARGE SCALE GENOMIC DNA]</scope>
    <source>
        <strain evidence="2">JCM 9731</strain>
    </source>
</reference>
<organism evidence="1 2">
    <name type="scientific">Bacillus carboniphilus</name>
    <dbReference type="NCBI Taxonomy" id="86663"/>
    <lineage>
        <taxon>Bacteria</taxon>
        <taxon>Bacillati</taxon>
        <taxon>Bacillota</taxon>
        <taxon>Bacilli</taxon>
        <taxon>Bacillales</taxon>
        <taxon>Bacillaceae</taxon>
        <taxon>Bacillus</taxon>
    </lineage>
</organism>
<evidence type="ECO:0000313" key="1">
    <source>
        <dbReference type="EMBL" id="GAA0319381.1"/>
    </source>
</evidence>
<keyword evidence="2" id="KW-1185">Reference proteome</keyword>
<gene>
    <name evidence="1" type="ORF">GCM10008967_07370</name>
</gene>
<sequence length="46" mass="5208">MHWTESSTDSLEARSVLESIEEDYLDGSISSCELTESVNYGMLHVR</sequence>
<dbReference type="EMBL" id="BAAADJ010000006">
    <property type="protein sequence ID" value="GAA0319381.1"/>
    <property type="molecule type" value="Genomic_DNA"/>
</dbReference>